<gene>
    <name evidence="2" type="ORF">ALT_7610</name>
</gene>
<evidence type="ECO:0000256" key="1">
    <source>
        <dbReference type="SAM" id="MobiDB-lite"/>
    </source>
</evidence>
<feature type="region of interest" description="Disordered" evidence="1">
    <location>
        <begin position="253"/>
        <end position="288"/>
    </location>
</feature>
<evidence type="ECO:0000313" key="3">
    <source>
        <dbReference type="Proteomes" id="UP000051487"/>
    </source>
</evidence>
<sequence length="485" mass="54451">MQRAIQMRYPLMATDLKKSQLAMLIQVLNLQHSVHYTYDNMGRLLEVRSELIHNAIKSLPSELRKSTLLQILPNSVIRAAELCPSHQGFNPYVIANICSLIRKEVTEHLDVIDWYSDNLDQSHVRLIRALQSMQGMWSLVPLGTRPPPIAPAPYQENRCEACILARVVQEPMFLQNLRVALISRTRTRSKHRAPRLLAFIDQAINYYGDRALQYWHASGQAAFAFKAARKAAVRAYKKRPERIHRREDYTDHLRKHPKNKGKSIRLEPEQPGAAGFAGAFSPTTSRRSDDVDMQSIVVYMDHSTAEQQGLYRKPSQRAKVHSHHAEIVNERDTIADEIIATYEAFGARDWASRSTTDLPAGVPPVHPLSVPRADHSAISASHYDGDHPMGEASYMPPRKNSNWQSAGNGAALGTLEALAKEVEGLTLGGRPGEDTEELAGRYCDLLSPVAYHSDSEYSEASWEDAPMREAGPGDTTWDLVCKESY</sequence>
<dbReference type="Proteomes" id="UP000051487">
    <property type="component" value="Unassembled WGS sequence"/>
</dbReference>
<organism evidence="2 3">
    <name type="scientific">Aspergillus lentulus</name>
    <dbReference type="NCBI Taxonomy" id="293939"/>
    <lineage>
        <taxon>Eukaryota</taxon>
        <taxon>Fungi</taxon>
        <taxon>Dikarya</taxon>
        <taxon>Ascomycota</taxon>
        <taxon>Pezizomycotina</taxon>
        <taxon>Eurotiomycetes</taxon>
        <taxon>Eurotiomycetidae</taxon>
        <taxon>Eurotiales</taxon>
        <taxon>Aspergillaceae</taxon>
        <taxon>Aspergillus</taxon>
        <taxon>Aspergillus subgen. Fumigati</taxon>
    </lineage>
</organism>
<reference evidence="2 3" key="1">
    <citation type="submission" date="2015-11" db="EMBL/GenBank/DDBJ databases">
        <title>Aspergillus lentulus strain IFM 54703T.</title>
        <authorList>
            <person name="Kusuya Y."/>
            <person name="Sakai K."/>
            <person name="Kamei K."/>
            <person name="Takahashi H."/>
            <person name="Yaguchi T."/>
        </authorList>
    </citation>
    <scope>NUCLEOTIDE SEQUENCE [LARGE SCALE GENOMIC DNA]</scope>
    <source>
        <strain evidence="2 3">IFM 54703</strain>
    </source>
</reference>
<evidence type="ECO:0000313" key="2">
    <source>
        <dbReference type="EMBL" id="GAQ10289.1"/>
    </source>
</evidence>
<name>A0AAN4PPU6_ASPLE</name>
<dbReference type="EMBL" id="BCLY01000016">
    <property type="protein sequence ID" value="GAQ10289.1"/>
    <property type="molecule type" value="Genomic_DNA"/>
</dbReference>
<comment type="caution">
    <text evidence="2">The sequence shown here is derived from an EMBL/GenBank/DDBJ whole genome shotgun (WGS) entry which is preliminary data.</text>
</comment>
<protein>
    <submittedName>
        <fullName evidence="2">Uncharacterized protein</fullName>
    </submittedName>
</protein>
<dbReference type="AlphaFoldDB" id="A0AAN4PPU6"/>
<proteinExistence type="predicted"/>
<accession>A0AAN4PPU6</accession>
<feature type="compositionally biased region" description="Basic residues" evidence="1">
    <location>
        <begin position="253"/>
        <end position="263"/>
    </location>
</feature>